<gene>
    <name evidence="2" type="ORF">LCGC14_1922130</name>
</gene>
<evidence type="ECO:0000313" key="2">
    <source>
        <dbReference type="EMBL" id="KKL88698.1"/>
    </source>
</evidence>
<comment type="caution">
    <text evidence="2">The sequence shown here is derived from an EMBL/GenBank/DDBJ whole genome shotgun (WGS) entry which is preliminary data.</text>
</comment>
<dbReference type="AlphaFoldDB" id="A0A0F9FR75"/>
<accession>A0A0F9FR75</accession>
<name>A0A0F9FR75_9ZZZZ</name>
<feature type="compositionally biased region" description="Gly residues" evidence="1">
    <location>
        <begin position="30"/>
        <end position="40"/>
    </location>
</feature>
<protein>
    <submittedName>
        <fullName evidence="2">Uncharacterized protein</fullName>
    </submittedName>
</protein>
<dbReference type="EMBL" id="LAZR01020488">
    <property type="protein sequence ID" value="KKL88698.1"/>
    <property type="molecule type" value="Genomic_DNA"/>
</dbReference>
<proteinExistence type="predicted"/>
<feature type="non-terminal residue" evidence="2">
    <location>
        <position position="1"/>
    </location>
</feature>
<reference evidence="2" key="1">
    <citation type="journal article" date="2015" name="Nature">
        <title>Complex archaea that bridge the gap between prokaryotes and eukaryotes.</title>
        <authorList>
            <person name="Spang A."/>
            <person name="Saw J.H."/>
            <person name="Jorgensen S.L."/>
            <person name="Zaremba-Niedzwiedzka K."/>
            <person name="Martijn J."/>
            <person name="Lind A.E."/>
            <person name="van Eijk R."/>
            <person name="Schleper C."/>
            <person name="Guy L."/>
            <person name="Ettema T.J."/>
        </authorList>
    </citation>
    <scope>NUCLEOTIDE SEQUENCE</scope>
</reference>
<evidence type="ECO:0000256" key="1">
    <source>
        <dbReference type="SAM" id="MobiDB-lite"/>
    </source>
</evidence>
<feature type="region of interest" description="Disordered" evidence="1">
    <location>
        <begin position="1"/>
        <end position="42"/>
    </location>
</feature>
<organism evidence="2">
    <name type="scientific">marine sediment metagenome</name>
    <dbReference type="NCBI Taxonomy" id="412755"/>
    <lineage>
        <taxon>unclassified sequences</taxon>
        <taxon>metagenomes</taxon>
        <taxon>ecological metagenomes</taxon>
    </lineage>
</organism>
<sequence>LLQRRRKIDDITGGRVGAGGKITPVKPSKGGPGQPVGYGSTGNPQYNYGRKAAKGCGCETAAEVAKAVRAVRQ</sequence>